<gene>
    <name evidence="2" type="ORF">ATL42_0891</name>
</gene>
<name>A0A2A9E4C5_9MICO</name>
<keyword evidence="1" id="KW-0812">Transmembrane</keyword>
<proteinExistence type="predicted"/>
<keyword evidence="3" id="KW-1185">Reference proteome</keyword>
<accession>A0A2A9E4C5</accession>
<dbReference type="AlphaFoldDB" id="A0A2A9E4C5"/>
<dbReference type="Proteomes" id="UP000225548">
    <property type="component" value="Unassembled WGS sequence"/>
</dbReference>
<keyword evidence="1" id="KW-1133">Transmembrane helix</keyword>
<feature type="transmembrane region" description="Helical" evidence="1">
    <location>
        <begin position="98"/>
        <end position="115"/>
    </location>
</feature>
<feature type="transmembrane region" description="Helical" evidence="1">
    <location>
        <begin position="24"/>
        <end position="47"/>
    </location>
</feature>
<dbReference type="EMBL" id="PDJG01000001">
    <property type="protein sequence ID" value="PFG33039.1"/>
    <property type="molecule type" value="Genomic_DNA"/>
</dbReference>
<feature type="transmembrane region" description="Helical" evidence="1">
    <location>
        <begin position="68"/>
        <end position="92"/>
    </location>
</feature>
<dbReference type="RefSeq" id="WP_098454309.1">
    <property type="nucleotide sequence ID" value="NZ_PDJG01000001.1"/>
</dbReference>
<organism evidence="2 3">
    <name type="scientific">Sanguibacter antarcticus</name>
    <dbReference type="NCBI Taxonomy" id="372484"/>
    <lineage>
        <taxon>Bacteria</taxon>
        <taxon>Bacillati</taxon>
        <taxon>Actinomycetota</taxon>
        <taxon>Actinomycetes</taxon>
        <taxon>Micrococcales</taxon>
        <taxon>Sanguibacteraceae</taxon>
        <taxon>Sanguibacter</taxon>
    </lineage>
</organism>
<keyword evidence="1" id="KW-0472">Membrane</keyword>
<reference evidence="2 3" key="1">
    <citation type="submission" date="2017-10" db="EMBL/GenBank/DDBJ databases">
        <title>Sequencing the genomes of 1000 actinobacteria strains.</title>
        <authorList>
            <person name="Klenk H.-P."/>
        </authorList>
    </citation>
    <scope>NUCLEOTIDE SEQUENCE [LARGE SCALE GENOMIC DNA]</scope>
    <source>
        <strain evidence="2 3">DSM 18966</strain>
    </source>
</reference>
<evidence type="ECO:0000256" key="1">
    <source>
        <dbReference type="SAM" id="Phobius"/>
    </source>
</evidence>
<evidence type="ECO:0000313" key="3">
    <source>
        <dbReference type="Proteomes" id="UP000225548"/>
    </source>
</evidence>
<evidence type="ECO:0000313" key="2">
    <source>
        <dbReference type="EMBL" id="PFG33039.1"/>
    </source>
</evidence>
<protein>
    <submittedName>
        <fullName evidence="2">Uncharacterized protein</fullName>
    </submittedName>
</protein>
<sequence>MSNHGVFRSTSSSSGEPARSVLELFRSLLIALGCLVVLVVYSTWWTYSRILGDLDTRGVSSRGAYVRISETVNTVTVVAMVLVVLLPLIAWFLRRSSWWIPVAITALAMVTTGILNRDEVALIHSLVPVGG</sequence>
<comment type="caution">
    <text evidence="2">The sequence shown here is derived from an EMBL/GenBank/DDBJ whole genome shotgun (WGS) entry which is preliminary data.</text>
</comment>